<evidence type="ECO:0000256" key="1">
    <source>
        <dbReference type="SAM" id="MobiDB-lite"/>
    </source>
</evidence>
<protein>
    <submittedName>
        <fullName evidence="2">Uncharacterized protein</fullName>
    </submittedName>
</protein>
<accession>A0A1V6PTC0</accession>
<comment type="caution">
    <text evidence="2">The sequence shown here is derived from an EMBL/GenBank/DDBJ whole genome shotgun (WGS) entry which is preliminary data.</text>
</comment>
<gene>
    <name evidence="2" type="ORF">PENANT_c037G07907</name>
</gene>
<feature type="non-terminal residue" evidence="2">
    <location>
        <position position="262"/>
    </location>
</feature>
<proteinExistence type="predicted"/>
<sequence>MSISSDSSKVITAGAILEEFVQNLPAPGPTTGGVVRSEQQVPPAPTAGFDDSMVIGLLRDMEGNDETENPEDAEVSAVRPASPFAEGDGHESSDSENDPDLCACRRLCGYFLPTPIIPASILRVVATFSYTFSTTLTMGALKLPRIKLARSIAPLRPAIERPATVPIPCVDKSILAQSIQTTSPNPAAARPNTLPAHLTGVIAKHVARSNLNTMAHQLFEPIPVRIDEDQHYIGNEDGLTMIRQLGDLTSLKKDMQQLKKAD</sequence>
<keyword evidence="3" id="KW-1185">Reference proteome</keyword>
<dbReference type="AlphaFoldDB" id="A0A1V6PTC0"/>
<dbReference type="EMBL" id="MDYN01000037">
    <property type="protein sequence ID" value="OQD80270.1"/>
    <property type="molecule type" value="Genomic_DNA"/>
</dbReference>
<feature type="region of interest" description="Disordered" evidence="1">
    <location>
        <begin position="63"/>
        <end position="97"/>
    </location>
</feature>
<reference evidence="3" key="1">
    <citation type="journal article" date="2017" name="Nat. Microbiol.">
        <title>Global analysis of biosynthetic gene clusters reveals vast potential of secondary metabolite production in Penicillium species.</title>
        <authorList>
            <person name="Nielsen J.C."/>
            <person name="Grijseels S."/>
            <person name="Prigent S."/>
            <person name="Ji B."/>
            <person name="Dainat J."/>
            <person name="Nielsen K.F."/>
            <person name="Frisvad J.C."/>
            <person name="Workman M."/>
            <person name="Nielsen J."/>
        </authorList>
    </citation>
    <scope>NUCLEOTIDE SEQUENCE [LARGE SCALE GENOMIC DNA]</scope>
    <source>
        <strain evidence="3">IBT 31811</strain>
    </source>
</reference>
<evidence type="ECO:0000313" key="3">
    <source>
        <dbReference type="Proteomes" id="UP000191672"/>
    </source>
</evidence>
<evidence type="ECO:0000313" key="2">
    <source>
        <dbReference type="EMBL" id="OQD80270.1"/>
    </source>
</evidence>
<feature type="compositionally biased region" description="Acidic residues" evidence="1">
    <location>
        <begin position="63"/>
        <end position="74"/>
    </location>
</feature>
<name>A0A1V6PTC0_9EURO</name>
<organism evidence="2 3">
    <name type="scientific">Penicillium antarcticum</name>
    <dbReference type="NCBI Taxonomy" id="416450"/>
    <lineage>
        <taxon>Eukaryota</taxon>
        <taxon>Fungi</taxon>
        <taxon>Dikarya</taxon>
        <taxon>Ascomycota</taxon>
        <taxon>Pezizomycotina</taxon>
        <taxon>Eurotiomycetes</taxon>
        <taxon>Eurotiomycetidae</taxon>
        <taxon>Eurotiales</taxon>
        <taxon>Aspergillaceae</taxon>
        <taxon>Penicillium</taxon>
    </lineage>
</organism>
<dbReference type="Proteomes" id="UP000191672">
    <property type="component" value="Unassembled WGS sequence"/>
</dbReference>
<feature type="region of interest" description="Disordered" evidence="1">
    <location>
        <begin position="24"/>
        <end position="47"/>
    </location>
</feature>